<name>A0A3D3RD79_9PLAN</name>
<dbReference type="EMBL" id="DQAY01000145">
    <property type="protein sequence ID" value="HCO25967.1"/>
    <property type="molecule type" value="Genomic_DNA"/>
</dbReference>
<dbReference type="SUPFAM" id="SSF48239">
    <property type="entry name" value="Terpenoid cyclases/Protein prenyltransferases"/>
    <property type="match status" value="1"/>
</dbReference>
<protein>
    <recommendedName>
        <fullName evidence="2">Squalene cyclase C-terminal domain-containing protein</fullName>
    </recommendedName>
</protein>
<sequence length="324" mass="35656">MALTMFALSSLLLTLSLGALPETQPTTAQVRETVQRSIPFIEEKGLWWIEEKKCVTCHRVGNMIWSLQAAKQSGFTVSERLAEWRQWSIDKSLANNDKGKITGLGNKEGVVQILLSLDQADNNPEQKEARHKLAAILLEEQRPDGSWKAGGQLPFQKRPAAETDAVSTMWLTLALLVEGKNEASTPAITRAMKYIEASSPGKSVEWYAVRLLLAVQTGDSDVRDQLVKQLRSQQHADGGWGWMITDDSDALGTGLALYALVSAGVDRIDPAIKGAQQFLVSTQRDDGAWPVRGTKEKRKASVQETAVYWGTTWAVIGLVESLPE</sequence>
<evidence type="ECO:0000259" key="2">
    <source>
        <dbReference type="Pfam" id="PF13243"/>
    </source>
</evidence>
<dbReference type="Proteomes" id="UP000263642">
    <property type="component" value="Unassembled WGS sequence"/>
</dbReference>
<keyword evidence="1" id="KW-0732">Signal</keyword>
<dbReference type="Gene3D" id="1.50.10.20">
    <property type="match status" value="2"/>
</dbReference>
<reference evidence="3 4" key="1">
    <citation type="journal article" date="2018" name="Nat. Biotechnol.">
        <title>A standardized bacterial taxonomy based on genome phylogeny substantially revises the tree of life.</title>
        <authorList>
            <person name="Parks D.H."/>
            <person name="Chuvochina M."/>
            <person name="Waite D.W."/>
            <person name="Rinke C."/>
            <person name="Skarshewski A."/>
            <person name="Chaumeil P.A."/>
            <person name="Hugenholtz P."/>
        </authorList>
    </citation>
    <scope>NUCLEOTIDE SEQUENCE [LARGE SCALE GENOMIC DNA]</scope>
    <source>
        <strain evidence="3">UBA9375</strain>
    </source>
</reference>
<accession>A0A3D3RD79</accession>
<feature type="signal peptide" evidence="1">
    <location>
        <begin position="1"/>
        <end position="21"/>
    </location>
</feature>
<evidence type="ECO:0000256" key="1">
    <source>
        <dbReference type="SAM" id="SignalP"/>
    </source>
</evidence>
<comment type="caution">
    <text evidence="3">The sequence shown here is derived from an EMBL/GenBank/DDBJ whole genome shotgun (WGS) entry which is preliminary data.</text>
</comment>
<dbReference type="InterPro" id="IPR008930">
    <property type="entry name" value="Terpenoid_cyclase/PrenylTrfase"/>
</dbReference>
<dbReference type="AlphaFoldDB" id="A0A3D3RD79"/>
<organism evidence="3 4">
    <name type="scientific">Gimesia maris</name>
    <dbReference type="NCBI Taxonomy" id="122"/>
    <lineage>
        <taxon>Bacteria</taxon>
        <taxon>Pseudomonadati</taxon>
        <taxon>Planctomycetota</taxon>
        <taxon>Planctomycetia</taxon>
        <taxon>Planctomycetales</taxon>
        <taxon>Planctomycetaceae</taxon>
        <taxon>Gimesia</taxon>
    </lineage>
</organism>
<gene>
    <name evidence="3" type="ORF">DIT97_24150</name>
</gene>
<proteinExistence type="predicted"/>
<dbReference type="Pfam" id="PF13243">
    <property type="entry name" value="SQHop_cyclase_C"/>
    <property type="match status" value="1"/>
</dbReference>
<feature type="chain" id="PRO_5017658820" description="Squalene cyclase C-terminal domain-containing protein" evidence="1">
    <location>
        <begin position="22"/>
        <end position="324"/>
    </location>
</feature>
<evidence type="ECO:0000313" key="3">
    <source>
        <dbReference type="EMBL" id="HCO25967.1"/>
    </source>
</evidence>
<evidence type="ECO:0000313" key="4">
    <source>
        <dbReference type="Proteomes" id="UP000263642"/>
    </source>
</evidence>
<dbReference type="CDD" id="cd00688">
    <property type="entry name" value="ISOPREN_C2_like"/>
    <property type="match status" value="1"/>
</dbReference>
<feature type="domain" description="Squalene cyclase C-terminal" evidence="2">
    <location>
        <begin position="218"/>
        <end position="319"/>
    </location>
</feature>
<dbReference type="InterPro" id="IPR032696">
    <property type="entry name" value="SQ_cyclase_C"/>
</dbReference>